<evidence type="ECO:0000313" key="12">
    <source>
        <dbReference type="Proteomes" id="UP000636709"/>
    </source>
</evidence>
<dbReference type="Gene3D" id="1.10.10.10">
    <property type="entry name" value="Winged helix-like DNA-binding domain superfamily/Winged helix DNA-binding domain"/>
    <property type="match status" value="1"/>
</dbReference>
<evidence type="ECO:0000259" key="9">
    <source>
        <dbReference type="Pfam" id="PF18052"/>
    </source>
</evidence>
<dbReference type="AlphaFoldDB" id="A0A835BD40"/>
<evidence type="ECO:0000259" key="8">
    <source>
        <dbReference type="Pfam" id="PF00931"/>
    </source>
</evidence>
<evidence type="ECO:0008006" key="13">
    <source>
        <dbReference type="Google" id="ProtNLM"/>
    </source>
</evidence>
<dbReference type="Gene3D" id="3.80.10.10">
    <property type="entry name" value="Ribonuclease Inhibitor"/>
    <property type="match status" value="1"/>
</dbReference>
<feature type="domain" description="Disease resistance R13L4/SHOC-2-like LRR" evidence="10">
    <location>
        <begin position="381"/>
        <end position="724"/>
    </location>
</feature>
<comment type="caution">
    <text evidence="11">The sequence shown here is derived from an EMBL/GenBank/DDBJ whole genome shotgun (WGS) entry which is preliminary data.</text>
</comment>
<dbReference type="InterPro" id="IPR044974">
    <property type="entry name" value="Disease_R_plants"/>
</dbReference>
<dbReference type="Pfam" id="PF18052">
    <property type="entry name" value="Rx_N"/>
    <property type="match status" value="1"/>
</dbReference>
<evidence type="ECO:0000256" key="2">
    <source>
        <dbReference type="ARBA" id="ARBA00022614"/>
    </source>
</evidence>
<comment type="similarity">
    <text evidence="1">Belongs to the disease resistance NB-LRR family.</text>
</comment>
<dbReference type="Pfam" id="PF23598">
    <property type="entry name" value="LRR_14"/>
    <property type="match status" value="1"/>
</dbReference>
<evidence type="ECO:0000256" key="1">
    <source>
        <dbReference type="ARBA" id="ARBA00008894"/>
    </source>
</evidence>
<dbReference type="InterPro" id="IPR002182">
    <property type="entry name" value="NB-ARC"/>
</dbReference>
<keyword evidence="3" id="KW-0677">Repeat</keyword>
<evidence type="ECO:0000256" key="5">
    <source>
        <dbReference type="ARBA" id="ARBA00022821"/>
    </source>
</evidence>
<sequence length="734" mass="83381">MNTLLPKLAELVVGEYKLQKGVKGEIKELEQEMECITAALHKKAKTNHKIHNVIKDIMDQVKKVSERRDRFRVDNIAARPTLEPVDPRLEGLGKTTLANSLLQDLKSKFDCHFFVSVSLNPDIKKIFKNILLQLDEKEYSHMDEAWEIKLLIDKIIDSCLCVIDDLWKELPWDTIKLALPDGNRGSKIIMTTRNKAVAEHVGGDIYELNPLSDDDSRELLYRRVFDSVDDCPAASLLASKQRCSVEWEKVNNAIGSGSQSSHHGEKMNTILRLSYNDLPFHLKTCLLSLSKYPEDQVIRKDVLVWSWIAEELGVYACQLHDMVLEVIIKLSAEEGFVTTSLSDGQQAGAPSLHHRDIIRRLSIHSSSNTNASINENKDLSKVRSLDVFGNAGLMPALSRFRVLRVLQVEDCTDLDKNHLKDLGLNITELPESIGKLESLETLDIRGCYKVIMLPVSFDKLGKLVRLLASTVLLPHGVVLENMKSLQELVGISPTRHAMALIGKLRGLKVLEFAIKRANGPRNCHWVQAPPTDIQVPSLVKELVIRIPELYPLRLLEQFPSSLQTFNCNVFLRAFPSWINMSLTCLTTLSISLMYVRIQLEHLDKLAVLPSLRFLRIRCVDVQLDAPENLVIHGSASAFSCLTDLRIVCEKMFLKFQPGAMRKLQRLCLNFNAELTNEHFRTNDFDYGFQNLPSLRHVNIHLMEYYPEAEDAIRKTVNDHPNHPLLKFQTRGQTF</sequence>
<keyword evidence="6 7" id="KW-0175">Coiled coil</keyword>
<keyword evidence="4" id="KW-0547">Nucleotide-binding</keyword>
<evidence type="ECO:0000259" key="10">
    <source>
        <dbReference type="Pfam" id="PF23598"/>
    </source>
</evidence>
<protein>
    <recommendedName>
        <fullName evidence="13">NB-ARC domain-containing protein</fullName>
    </recommendedName>
</protein>
<dbReference type="InterPro" id="IPR032675">
    <property type="entry name" value="LRR_dom_sf"/>
</dbReference>
<dbReference type="InterPro" id="IPR027417">
    <property type="entry name" value="P-loop_NTPase"/>
</dbReference>
<dbReference type="Gene3D" id="3.40.50.300">
    <property type="entry name" value="P-loop containing nucleotide triphosphate hydrolases"/>
    <property type="match status" value="1"/>
</dbReference>
<feature type="domain" description="Disease resistance N-terminal" evidence="9">
    <location>
        <begin position="1"/>
        <end position="65"/>
    </location>
</feature>
<feature type="domain" description="NB-ARC" evidence="8">
    <location>
        <begin position="91"/>
        <end position="227"/>
    </location>
</feature>
<evidence type="ECO:0000313" key="11">
    <source>
        <dbReference type="EMBL" id="KAF8690507.1"/>
    </source>
</evidence>
<dbReference type="GO" id="GO:0098542">
    <property type="term" value="P:defense response to other organism"/>
    <property type="evidence" value="ECO:0007669"/>
    <property type="project" value="TreeGrafter"/>
</dbReference>
<name>A0A835BD40_9POAL</name>
<dbReference type="InterPro" id="IPR036388">
    <property type="entry name" value="WH-like_DNA-bd_sf"/>
</dbReference>
<reference evidence="11" key="1">
    <citation type="submission" date="2020-07" db="EMBL/GenBank/DDBJ databases">
        <title>Genome sequence and genetic diversity analysis of an under-domesticated orphan crop, white fonio (Digitaria exilis).</title>
        <authorList>
            <person name="Bennetzen J.L."/>
            <person name="Chen S."/>
            <person name="Ma X."/>
            <person name="Wang X."/>
            <person name="Yssel A.E.J."/>
            <person name="Chaluvadi S.R."/>
            <person name="Johnson M."/>
            <person name="Gangashetty P."/>
            <person name="Hamidou F."/>
            <person name="Sanogo M.D."/>
            <person name="Zwaenepoel A."/>
            <person name="Wallace J."/>
            <person name="Van De Peer Y."/>
            <person name="Van Deynze A."/>
        </authorList>
    </citation>
    <scope>NUCLEOTIDE SEQUENCE</scope>
    <source>
        <tissue evidence="11">Leaves</tissue>
    </source>
</reference>
<dbReference type="SUPFAM" id="SSF52540">
    <property type="entry name" value="P-loop containing nucleoside triphosphate hydrolases"/>
    <property type="match status" value="1"/>
</dbReference>
<gene>
    <name evidence="11" type="ORF">HU200_040865</name>
</gene>
<keyword evidence="2" id="KW-0433">Leucine-rich repeat</keyword>
<proteinExistence type="inferred from homology"/>
<evidence type="ECO:0000256" key="3">
    <source>
        <dbReference type="ARBA" id="ARBA00022737"/>
    </source>
</evidence>
<dbReference type="GO" id="GO:0043531">
    <property type="term" value="F:ADP binding"/>
    <property type="evidence" value="ECO:0007669"/>
    <property type="project" value="InterPro"/>
</dbReference>
<feature type="coiled-coil region" evidence="7">
    <location>
        <begin position="19"/>
        <end position="46"/>
    </location>
</feature>
<dbReference type="Gene3D" id="1.20.5.4130">
    <property type="match status" value="1"/>
</dbReference>
<keyword evidence="5" id="KW-0611">Plant defense</keyword>
<dbReference type="OrthoDB" id="674604at2759"/>
<dbReference type="InterPro" id="IPR055414">
    <property type="entry name" value="LRR_R13L4/SHOC2-like"/>
</dbReference>
<dbReference type="PANTHER" id="PTHR23155:SF1201">
    <property type="entry name" value="OS02G0301800 PROTEIN"/>
    <property type="match status" value="1"/>
</dbReference>
<accession>A0A835BD40</accession>
<evidence type="ECO:0000256" key="4">
    <source>
        <dbReference type="ARBA" id="ARBA00022741"/>
    </source>
</evidence>
<dbReference type="InterPro" id="IPR041118">
    <property type="entry name" value="Rx_N"/>
</dbReference>
<dbReference type="Proteomes" id="UP000636709">
    <property type="component" value="Unassembled WGS sequence"/>
</dbReference>
<evidence type="ECO:0000256" key="6">
    <source>
        <dbReference type="ARBA" id="ARBA00023054"/>
    </source>
</evidence>
<evidence type="ECO:0000256" key="7">
    <source>
        <dbReference type="SAM" id="Coils"/>
    </source>
</evidence>
<dbReference type="PANTHER" id="PTHR23155">
    <property type="entry name" value="DISEASE RESISTANCE PROTEIN RP"/>
    <property type="match status" value="1"/>
</dbReference>
<keyword evidence="12" id="KW-1185">Reference proteome</keyword>
<organism evidence="11 12">
    <name type="scientific">Digitaria exilis</name>
    <dbReference type="NCBI Taxonomy" id="1010633"/>
    <lineage>
        <taxon>Eukaryota</taxon>
        <taxon>Viridiplantae</taxon>
        <taxon>Streptophyta</taxon>
        <taxon>Embryophyta</taxon>
        <taxon>Tracheophyta</taxon>
        <taxon>Spermatophyta</taxon>
        <taxon>Magnoliopsida</taxon>
        <taxon>Liliopsida</taxon>
        <taxon>Poales</taxon>
        <taxon>Poaceae</taxon>
        <taxon>PACMAD clade</taxon>
        <taxon>Panicoideae</taxon>
        <taxon>Panicodae</taxon>
        <taxon>Paniceae</taxon>
        <taxon>Anthephorinae</taxon>
        <taxon>Digitaria</taxon>
    </lineage>
</organism>
<dbReference type="EMBL" id="JACEFO010001972">
    <property type="protein sequence ID" value="KAF8690507.1"/>
    <property type="molecule type" value="Genomic_DNA"/>
</dbReference>
<dbReference type="Pfam" id="PF00931">
    <property type="entry name" value="NB-ARC"/>
    <property type="match status" value="1"/>
</dbReference>
<dbReference type="SUPFAM" id="SSF52047">
    <property type="entry name" value="RNI-like"/>
    <property type="match status" value="1"/>
</dbReference>